<protein>
    <submittedName>
        <fullName evidence="6">Amino acid ABC transporter substrate-binding protein</fullName>
    </submittedName>
</protein>
<dbReference type="PANTHER" id="PTHR30085">
    <property type="entry name" value="AMINO ACID ABC TRANSPORTER PERMEASE"/>
    <property type="match status" value="1"/>
</dbReference>
<comment type="caution">
    <text evidence="6">The sequence shown here is derived from an EMBL/GenBank/DDBJ whole genome shotgun (WGS) entry which is preliminary data.</text>
</comment>
<dbReference type="RefSeq" id="WP_211875583.1">
    <property type="nucleotide sequence ID" value="NZ_JAAEDH010000021.1"/>
</dbReference>
<accession>A0AAF1JYU9</accession>
<dbReference type="InterPro" id="IPR001638">
    <property type="entry name" value="Solute-binding_3/MltF_N"/>
</dbReference>
<evidence type="ECO:0000313" key="6">
    <source>
        <dbReference type="EMBL" id="MBR0656716.1"/>
    </source>
</evidence>
<feature type="signal peptide" evidence="4">
    <location>
        <begin position="1"/>
        <end position="16"/>
    </location>
</feature>
<dbReference type="CDD" id="cd13692">
    <property type="entry name" value="PBP2_BztA"/>
    <property type="match status" value="1"/>
</dbReference>
<dbReference type="Pfam" id="PF00497">
    <property type="entry name" value="SBP_bac_3"/>
    <property type="match status" value="1"/>
</dbReference>
<dbReference type="GO" id="GO:0006865">
    <property type="term" value="P:amino acid transport"/>
    <property type="evidence" value="ECO:0007669"/>
    <property type="project" value="TreeGrafter"/>
</dbReference>
<keyword evidence="2" id="KW-0813">Transport</keyword>
<dbReference type="InterPro" id="IPR051455">
    <property type="entry name" value="Bact_solute-bind_prot3"/>
</dbReference>
<gene>
    <name evidence="6" type="ORF">GXW79_16670</name>
</gene>
<dbReference type="SMART" id="SM00062">
    <property type="entry name" value="PBPb"/>
    <property type="match status" value="1"/>
</dbReference>
<dbReference type="AlphaFoldDB" id="A0AAF1JYU9"/>
<sequence length="338" mass="36738">MRALLILLLFAAPALAQTMAPAGVTLAGVRSRGTLACGISTGDPGWSQPDSRGEWQGMDADFCRAVAAAVLGENARVAFNPLTGQNRFPALSGGQIEVLSRTTTWTFLRDAQLGVNFAAPNFFDGQGFLVRANSGITRADQLVGASICFTSASTHELNLQDFFRARGTTFTPVIFADKDEARRAYEANRCDTFTGDAAQLAAIRAAFPNPAEHVLLPDRISKEPYAAAVRHGDDQWFDIVRWVGFGLIEAEELGITRANVDQMLTDPRPAVRRLLGVTGDLGPTLGLDRRWLYFAIRAVGNYADIYDRHLGANSPVQLPRGLNDLWTRGGLMFSPPLR</sequence>
<feature type="chain" id="PRO_5042038388" evidence="4">
    <location>
        <begin position="17"/>
        <end position="338"/>
    </location>
</feature>
<dbReference type="Proteomes" id="UP001196068">
    <property type="component" value="Unassembled WGS sequence"/>
</dbReference>
<organism evidence="6 7">
    <name type="scientific">Plastoroseomonas arctica</name>
    <dbReference type="NCBI Taxonomy" id="1509237"/>
    <lineage>
        <taxon>Bacteria</taxon>
        <taxon>Pseudomonadati</taxon>
        <taxon>Pseudomonadota</taxon>
        <taxon>Alphaproteobacteria</taxon>
        <taxon>Acetobacterales</taxon>
        <taxon>Acetobacteraceae</taxon>
        <taxon>Plastoroseomonas</taxon>
    </lineage>
</organism>
<dbReference type="SUPFAM" id="SSF53850">
    <property type="entry name" value="Periplasmic binding protein-like II"/>
    <property type="match status" value="1"/>
</dbReference>
<reference evidence="6" key="2">
    <citation type="journal article" date="2021" name="Syst. Appl. Microbiol.">
        <title>Roseomonas hellenica sp. nov., isolated from roots of wild-growing Alkanna tinctoria.</title>
        <authorList>
            <person name="Rat A."/>
            <person name="Naranjo H.D."/>
            <person name="Lebbe L."/>
            <person name="Cnockaert M."/>
            <person name="Krigas N."/>
            <person name="Grigoriadou K."/>
            <person name="Maloupa E."/>
            <person name="Willems A."/>
        </authorList>
    </citation>
    <scope>NUCLEOTIDE SEQUENCE</scope>
    <source>
        <strain evidence="6">LMG 28251</strain>
    </source>
</reference>
<keyword evidence="7" id="KW-1185">Reference proteome</keyword>
<evidence type="ECO:0000256" key="2">
    <source>
        <dbReference type="ARBA" id="ARBA00022448"/>
    </source>
</evidence>
<dbReference type="PANTHER" id="PTHR30085:SF7">
    <property type="entry name" value="AMINO-ACID ABC TRANSPORTER-BINDING PROTEIN YHDW-RELATED"/>
    <property type="match status" value="1"/>
</dbReference>
<evidence type="ECO:0000256" key="3">
    <source>
        <dbReference type="ARBA" id="ARBA00022729"/>
    </source>
</evidence>
<evidence type="ECO:0000256" key="1">
    <source>
        <dbReference type="ARBA" id="ARBA00010333"/>
    </source>
</evidence>
<dbReference type="EMBL" id="JAAEDH010000021">
    <property type="protein sequence ID" value="MBR0656716.1"/>
    <property type="molecule type" value="Genomic_DNA"/>
</dbReference>
<evidence type="ECO:0000256" key="4">
    <source>
        <dbReference type="SAM" id="SignalP"/>
    </source>
</evidence>
<evidence type="ECO:0000259" key="5">
    <source>
        <dbReference type="SMART" id="SM00062"/>
    </source>
</evidence>
<dbReference type="Gene3D" id="3.40.190.10">
    <property type="entry name" value="Periplasmic binding protein-like II"/>
    <property type="match status" value="2"/>
</dbReference>
<proteinExistence type="inferred from homology"/>
<evidence type="ECO:0000313" key="7">
    <source>
        <dbReference type="Proteomes" id="UP001196068"/>
    </source>
</evidence>
<comment type="similarity">
    <text evidence="1">Belongs to the bacterial solute-binding protein 3 family.</text>
</comment>
<keyword evidence="3 4" id="KW-0732">Signal</keyword>
<name>A0AAF1JYU9_9PROT</name>
<feature type="domain" description="Solute-binding protein family 3/N-terminal" evidence="5">
    <location>
        <begin position="34"/>
        <end position="263"/>
    </location>
</feature>
<reference evidence="6" key="1">
    <citation type="submission" date="2020-01" db="EMBL/GenBank/DDBJ databases">
        <authorList>
            <person name="Rat A."/>
        </authorList>
    </citation>
    <scope>NUCLEOTIDE SEQUENCE</scope>
    <source>
        <strain evidence="6">LMG 28251</strain>
    </source>
</reference>